<keyword evidence="1" id="KW-0547">Nucleotide-binding</keyword>
<name>A0AA41FIC1_9FIRM</name>
<sequence length="91" mass="10008">MSDQGSMQEFFNLIKTIVDNYMAARKPAAVLMGIYNGAAIMIGELPVPLGMITGNVKTKLVSGDKVRLLRNDRGREYYILEIISEPDETGG</sequence>
<protein>
    <submittedName>
        <fullName evidence="1">DNA helicase</fullName>
    </submittedName>
</protein>
<dbReference type="RefSeq" id="WP_117450491.1">
    <property type="nucleotide sequence ID" value="NZ_CABJDD010000002.1"/>
</dbReference>
<dbReference type="GO" id="GO:0004386">
    <property type="term" value="F:helicase activity"/>
    <property type="evidence" value="ECO:0007669"/>
    <property type="project" value="UniProtKB-KW"/>
</dbReference>
<accession>A0AA41FIC1</accession>
<evidence type="ECO:0000313" key="2">
    <source>
        <dbReference type="Proteomes" id="UP000708338"/>
    </source>
</evidence>
<keyword evidence="1" id="KW-0347">Helicase</keyword>
<gene>
    <name evidence="1" type="ORF">GPL26_20710</name>
</gene>
<keyword evidence="1" id="KW-0067">ATP-binding</keyword>
<dbReference type="EMBL" id="WQPS01000043">
    <property type="protein sequence ID" value="MBT9812045.1"/>
    <property type="molecule type" value="Genomic_DNA"/>
</dbReference>
<keyword evidence="1" id="KW-0378">Hydrolase</keyword>
<reference evidence="1" key="1">
    <citation type="journal article" date="2021" name="Gut Microbes">
        <title>A synthetic consortium of 100 gut commensals modulates the composition and function in a colon model of the microbiome of elderly subjects.</title>
        <authorList>
            <person name="Perez M."/>
            <person name="Ntemiri A."/>
            <person name="Tan H."/>
            <person name="Harris H.M.B."/>
            <person name="Roager H.M."/>
            <person name="Ribiere C."/>
            <person name="O'Toole P.W."/>
        </authorList>
    </citation>
    <scope>NUCLEOTIDE SEQUENCE</scope>
    <source>
        <strain evidence="1">MCC335</strain>
    </source>
</reference>
<dbReference type="AlphaFoldDB" id="A0AA41FIC1"/>
<comment type="caution">
    <text evidence="1">The sequence shown here is derived from an EMBL/GenBank/DDBJ whole genome shotgun (WGS) entry which is preliminary data.</text>
</comment>
<dbReference type="Proteomes" id="UP000708338">
    <property type="component" value="Unassembled WGS sequence"/>
</dbReference>
<evidence type="ECO:0000313" key="1">
    <source>
        <dbReference type="EMBL" id="MBT9812045.1"/>
    </source>
</evidence>
<proteinExistence type="predicted"/>
<organism evidence="1 2">
    <name type="scientific">Enterocloster citroniae</name>
    <dbReference type="NCBI Taxonomy" id="358743"/>
    <lineage>
        <taxon>Bacteria</taxon>
        <taxon>Bacillati</taxon>
        <taxon>Bacillota</taxon>
        <taxon>Clostridia</taxon>
        <taxon>Lachnospirales</taxon>
        <taxon>Lachnospiraceae</taxon>
        <taxon>Enterocloster</taxon>
    </lineage>
</organism>